<sequence>MGPKTDTKRQRIQATTYDDDTYDTYEYDIYKQQLLRWTSTSNDKRKKDRHTKKIHPTYIK</sequence>
<feature type="non-terminal residue" evidence="1">
    <location>
        <position position="60"/>
    </location>
</feature>
<evidence type="ECO:0000313" key="2">
    <source>
        <dbReference type="Proteomes" id="UP000789702"/>
    </source>
</evidence>
<organism evidence="1 2">
    <name type="scientific">Dentiscutata heterogama</name>
    <dbReference type="NCBI Taxonomy" id="1316150"/>
    <lineage>
        <taxon>Eukaryota</taxon>
        <taxon>Fungi</taxon>
        <taxon>Fungi incertae sedis</taxon>
        <taxon>Mucoromycota</taxon>
        <taxon>Glomeromycotina</taxon>
        <taxon>Glomeromycetes</taxon>
        <taxon>Diversisporales</taxon>
        <taxon>Gigasporaceae</taxon>
        <taxon>Dentiscutata</taxon>
    </lineage>
</organism>
<protein>
    <submittedName>
        <fullName evidence="1">9687_t:CDS:1</fullName>
    </submittedName>
</protein>
<comment type="caution">
    <text evidence="1">The sequence shown here is derived from an EMBL/GenBank/DDBJ whole genome shotgun (WGS) entry which is preliminary data.</text>
</comment>
<gene>
    <name evidence="1" type="ORF">DHETER_LOCUS6405</name>
</gene>
<proteinExistence type="predicted"/>
<keyword evidence="2" id="KW-1185">Reference proteome</keyword>
<reference evidence="1" key="1">
    <citation type="submission" date="2021-06" db="EMBL/GenBank/DDBJ databases">
        <authorList>
            <person name="Kallberg Y."/>
            <person name="Tangrot J."/>
            <person name="Rosling A."/>
        </authorList>
    </citation>
    <scope>NUCLEOTIDE SEQUENCE</scope>
    <source>
        <strain evidence="1">IL203A</strain>
    </source>
</reference>
<evidence type="ECO:0000313" key="1">
    <source>
        <dbReference type="EMBL" id="CAG8579489.1"/>
    </source>
</evidence>
<name>A0ACA9MCQ8_9GLOM</name>
<dbReference type="Proteomes" id="UP000789702">
    <property type="component" value="Unassembled WGS sequence"/>
</dbReference>
<dbReference type="EMBL" id="CAJVPU010008037">
    <property type="protein sequence ID" value="CAG8579489.1"/>
    <property type="molecule type" value="Genomic_DNA"/>
</dbReference>
<accession>A0ACA9MCQ8</accession>